<dbReference type="EMBL" id="VSSQ01136015">
    <property type="protein sequence ID" value="MPN60573.1"/>
    <property type="molecule type" value="Genomic_DNA"/>
</dbReference>
<gene>
    <name evidence="1" type="ORF">SDC9_208302</name>
</gene>
<organism evidence="1">
    <name type="scientific">bioreactor metagenome</name>
    <dbReference type="NCBI Taxonomy" id="1076179"/>
    <lineage>
        <taxon>unclassified sequences</taxon>
        <taxon>metagenomes</taxon>
        <taxon>ecological metagenomes</taxon>
    </lineage>
</organism>
<reference evidence="1" key="1">
    <citation type="submission" date="2019-08" db="EMBL/GenBank/DDBJ databases">
        <authorList>
            <person name="Kucharzyk K."/>
            <person name="Murdoch R.W."/>
            <person name="Higgins S."/>
            <person name="Loffler F."/>
        </authorList>
    </citation>
    <scope>NUCLEOTIDE SEQUENCE</scope>
</reference>
<dbReference type="AlphaFoldDB" id="A0A645JLR4"/>
<proteinExistence type="predicted"/>
<name>A0A645JLR4_9ZZZZ</name>
<comment type="caution">
    <text evidence="1">The sequence shown here is derived from an EMBL/GenBank/DDBJ whole genome shotgun (WGS) entry which is preliminary data.</text>
</comment>
<evidence type="ECO:0000313" key="1">
    <source>
        <dbReference type="EMBL" id="MPN60573.1"/>
    </source>
</evidence>
<sequence length="63" mass="7679">MLKNGNFKSLLKVVNRKRVWAIEDLMKMFSLDEDETIILMRCCLYKYDDLNKIFISEFQEKRN</sequence>
<protein>
    <submittedName>
        <fullName evidence="1">Uncharacterized protein</fullName>
    </submittedName>
</protein>
<accession>A0A645JLR4</accession>